<reference evidence="3 4" key="1">
    <citation type="submission" date="2024-07" db="EMBL/GenBank/DDBJ databases">
        <authorList>
            <person name="Thanompreechachai J."/>
            <person name="Duangmal K."/>
        </authorList>
    </citation>
    <scope>NUCLEOTIDE SEQUENCE [LARGE SCALE GENOMIC DNA]</scope>
    <source>
        <strain evidence="3 4">KCTC 19886</strain>
    </source>
</reference>
<keyword evidence="2" id="KW-1133">Transmembrane helix</keyword>
<evidence type="ECO:0000313" key="3">
    <source>
        <dbReference type="EMBL" id="MEW9264679.1"/>
    </source>
</evidence>
<evidence type="ECO:0000313" key="4">
    <source>
        <dbReference type="Proteomes" id="UP001555826"/>
    </source>
</evidence>
<dbReference type="EMBL" id="JBFNQN010000005">
    <property type="protein sequence ID" value="MEW9264679.1"/>
    <property type="molecule type" value="Genomic_DNA"/>
</dbReference>
<proteinExistence type="predicted"/>
<organism evidence="3 4">
    <name type="scientific">Kineococcus endophyticus</name>
    <dbReference type="NCBI Taxonomy" id="1181883"/>
    <lineage>
        <taxon>Bacteria</taxon>
        <taxon>Bacillati</taxon>
        <taxon>Actinomycetota</taxon>
        <taxon>Actinomycetes</taxon>
        <taxon>Kineosporiales</taxon>
        <taxon>Kineosporiaceae</taxon>
        <taxon>Kineococcus</taxon>
    </lineage>
</organism>
<protein>
    <submittedName>
        <fullName evidence="3">DUF3093 domain-containing protein</fullName>
    </submittedName>
</protein>
<evidence type="ECO:0000256" key="1">
    <source>
        <dbReference type="SAM" id="MobiDB-lite"/>
    </source>
</evidence>
<dbReference type="RefSeq" id="WP_367637467.1">
    <property type="nucleotide sequence ID" value="NZ_JBFNQN010000005.1"/>
</dbReference>
<name>A0ABV3P4X5_9ACTN</name>
<dbReference type="Proteomes" id="UP001555826">
    <property type="component" value="Unassembled WGS sequence"/>
</dbReference>
<sequence length="171" mass="18442">MSSATSPSPSPQPSEGPVRGDTAWDGRETWWPAVTSWLSWLPAVVGGALVALPIWGTQGALVGAVVGAVLAVGVLLSLSWTTRLTETEFRVGRATLPLSVVSGVDVIARRERRTALGPGLDARAHLAIRSWIGPAVRIHLDDPADPTPYWVVSTRRPQRLAAEIRRRSRCR</sequence>
<feature type="transmembrane region" description="Helical" evidence="2">
    <location>
        <begin position="37"/>
        <end position="55"/>
    </location>
</feature>
<comment type="caution">
    <text evidence="3">The sequence shown here is derived from an EMBL/GenBank/DDBJ whole genome shotgun (WGS) entry which is preliminary data.</text>
</comment>
<dbReference type="InterPro" id="IPR021443">
    <property type="entry name" value="DUF3093"/>
</dbReference>
<keyword evidence="2" id="KW-0812">Transmembrane</keyword>
<keyword evidence="2" id="KW-0472">Membrane</keyword>
<evidence type="ECO:0000256" key="2">
    <source>
        <dbReference type="SAM" id="Phobius"/>
    </source>
</evidence>
<gene>
    <name evidence="3" type="ORF">AB1207_07965</name>
</gene>
<dbReference type="Pfam" id="PF11292">
    <property type="entry name" value="DUF3093"/>
    <property type="match status" value="1"/>
</dbReference>
<feature type="region of interest" description="Disordered" evidence="1">
    <location>
        <begin position="1"/>
        <end position="23"/>
    </location>
</feature>
<keyword evidence="4" id="KW-1185">Reference proteome</keyword>
<feature type="transmembrane region" description="Helical" evidence="2">
    <location>
        <begin position="61"/>
        <end position="80"/>
    </location>
</feature>
<accession>A0ABV3P4X5</accession>